<protein>
    <submittedName>
        <fullName evidence="2">Putative trifunctional 2-polyprenylphenol hydroxylase/glutamate synthase subunit beta/ferritin domain-containing protein</fullName>
    </submittedName>
</protein>
<evidence type="ECO:0000259" key="1">
    <source>
        <dbReference type="Pfam" id="PF02915"/>
    </source>
</evidence>
<dbReference type="EMBL" id="LKEU01000042">
    <property type="protein sequence ID" value="OFV69302.1"/>
    <property type="molecule type" value="Genomic_DNA"/>
</dbReference>
<dbReference type="Gene3D" id="1.20.1260.10">
    <property type="match status" value="1"/>
</dbReference>
<dbReference type="InterPro" id="IPR012347">
    <property type="entry name" value="Ferritin-like"/>
</dbReference>
<reference evidence="2 3" key="1">
    <citation type="submission" date="2015-09" db="EMBL/GenBank/DDBJ databases">
        <title>Genome sequence of Acetobacterium wieringae DSM 1911.</title>
        <authorList>
            <person name="Poehlein A."/>
            <person name="Bengelsdorf F.R."/>
            <person name="Schiel-Bengelsdorf B."/>
            <person name="Duerre P."/>
            <person name="Daniel R."/>
        </authorList>
    </citation>
    <scope>NUCLEOTIDE SEQUENCE [LARGE SCALE GENOMIC DNA]</scope>
    <source>
        <strain evidence="2 3">DSM 1911</strain>
    </source>
</reference>
<proteinExistence type="predicted"/>
<dbReference type="STRING" id="52694.ACWI_31590"/>
<accession>A0A1F2PEJ5</accession>
<dbReference type="InterPro" id="IPR003251">
    <property type="entry name" value="Rr_diiron-bd_dom"/>
</dbReference>
<name>A0A1F2PEJ5_9FIRM</name>
<dbReference type="RefSeq" id="WP_338076031.1">
    <property type="nucleotide sequence ID" value="NZ_CP097897.1"/>
</dbReference>
<dbReference type="CDD" id="cd01045">
    <property type="entry name" value="Ferritin_like_AB"/>
    <property type="match status" value="1"/>
</dbReference>
<dbReference type="Pfam" id="PF02915">
    <property type="entry name" value="Rubrerythrin"/>
    <property type="match status" value="1"/>
</dbReference>
<dbReference type="PANTHER" id="PTHR33531:SF7">
    <property type="entry name" value="HYPOTHETICAL MEMBRANE PROTEIN, CONSERVED"/>
    <property type="match status" value="1"/>
</dbReference>
<dbReference type="GO" id="GO:0046872">
    <property type="term" value="F:metal ion binding"/>
    <property type="evidence" value="ECO:0007669"/>
    <property type="project" value="InterPro"/>
</dbReference>
<dbReference type="InterPro" id="IPR009078">
    <property type="entry name" value="Ferritin-like_SF"/>
</dbReference>
<dbReference type="SUPFAM" id="SSF47240">
    <property type="entry name" value="Ferritin-like"/>
    <property type="match status" value="1"/>
</dbReference>
<gene>
    <name evidence="2" type="ORF">ACWI_31590</name>
</gene>
<comment type="caution">
    <text evidence="2">The sequence shown here is derived from an EMBL/GenBank/DDBJ whole genome shotgun (WGS) entry which is preliminary data.</text>
</comment>
<organism evidence="2 3">
    <name type="scientific">Acetobacterium wieringae</name>
    <dbReference type="NCBI Taxonomy" id="52694"/>
    <lineage>
        <taxon>Bacteria</taxon>
        <taxon>Bacillati</taxon>
        <taxon>Bacillota</taxon>
        <taxon>Clostridia</taxon>
        <taxon>Eubacteriales</taxon>
        <taxon>Eubacteriaceae</taxon>
        <taxon>Acetobacterium</taxon>
    </lineage>
</organism>
<dbReference type="GO" id="GO:0016491">
    <property type="term" value="F:oxidoreductase activity"/>
    <property type="evidence" value="ECO:0007669"/>
    <property type="project" value="InterPro"/>
</dbReference>
<dbReference type="Proteomes" id="UP000176244">
    <property type="component" value="Unassembled WGS sequence"/>
</dbReference>
<dbReference type="PANTHER" id="PTHR33531">
    <property type="entry name" value="RUBRERYTHRIN SUBFAMILY"/>
    <property type="match status" value="1"/>
</dbReference>
<evidence type="ECO:0000313" key="3">
    <source>
        <dbReference type="Proteomes" id="UP000176244"/>
    </source>
</evidence>
<sequence length="167" mass="19797">MMRGEEMNSIEFAIKMERDGEAYYREQAKNNQDNPLNAVFLLLAEDENGHAVLLKNELAKISYDLADNEALVDTNNVFKDRGDFKNKFEKIPNQLDVYRMALQMEKDSIELYQKFYQESADEQTKKLFGYLVKQEENHYKIFDNLITLVERPEEWVEDAEFGVREEY</sequence>
<feature type="domain" description="Rubrerythrin diiron-binding" evidence="1">
    <location>
        <begin position="10"/>
        <end position="145"/>
    </location>
</feature>
<evidence type="ECO:0000313" key="2">
    <source>
        <dbReference type="EMBL" id="OFV69302.1"/>
    </source>
</evidence>
<dbReference type="AlphaFoldDB" id="A0A1F2PEJ5"/>